<sequence length="271" mass="29926">MERPPPPDVLAAFGATAPLEPLAGGRRRVWRSGEIVLKRLDVSEEELRWRDAVLTELDGAADLRVAPAVRSTDGGLVVGGWTAWRHEPGAPPRVEQYEDVIAAGRLLHRHLARVAKPSFLGRRDHARAVADRVAWGERDVDDDGGRLPHVRALLAARRPVELADQLVHGDLTDNIHLHPELAPLVLDLTPYWRPPSYATAVVVADAVVFRGAPLDLVERVRAVEAEHFAQLLVRALLFRSVTDHLLAPEKDAQWVEWFGPVSRHVAGIALP</sequence>
<dbReference type="Proteomes" id="UP000250222">
    <property type="component" value="Unassembled WGS sequence"/>
</dbReference>
<organism evidence="1 2">
    <name type="scientific">Georgenia satyanarayanai</name>
    <dbReference type="NCBI Taxonomy" id="860221"/>
    <lineage>
        <taxon>Bacteria</taxon>
        <taxon>Bacillati</taxon>
        <taxon>Actinomycetota</taxon>
        <taxon>Actinomycetes</taxon>
        <taxon>Micrococcales</taxon>
        <taxon>Bogoriellaceae</taxon>
        <taxon>Georgenia</taxon>
    </lineage>
</organism>
<dbReference type="RefSeq" id="WP_146237472.1">
    <property type="nucleotide sequence ID" value="NZ_QKLZ01000001.1"/>
</dbReference>
<name>A0A2Y9BVF0_9MICO</name>
<dbReference type="InterPro" id="IPR011009">
    <property type="entry name" value="Kinase-like_dom_sf"/>
</dbReference>
<gene>
    <name evidence="1" type="ORF">SAMN05216184_101825</name>
</gene>
<dbReference type="EMBL" id="UETB01000001">
    <property type="protein sequence ID" value="SSA37232.1"/>
    <property type="molecule type" value="Genomic_DNA"/>
</dbReference>
<reference evidence="1 2" key="1">
    <citation type="submission" date="2016-10" db="EMBL/GenBank/DDBJ databases">
        <authorList>
            <person name="Cai Z."/>
        </authorList>
    </citation>
    <scope>NUCLEOTIDE SEQUENCE [LARGE SCALE GENOMIC DNA]</scope>
    <source>
        <strain evidence="1 2">CGMCC 1.10826</strain>
    </source>
</reference>
<proteinExistence type="predicted"/>
<evidence type="ECO:0000313" key="2">
    <source>
        <dbReference type="Proteomes" id="UP000250222"/>
    </source>
</evidence>
<evidence type="ECO:0000313" key="1">
    <source>
        <dbReference type="EMBL" id="SSA37232.1"/>
    </source>
</evidence>
<dbReference type="SUPFAM" id="SSF56112">
    <property type="entry name" value="Protein kinase-like (PK-like)"/>
    <property type="match status" value="1"/>
</dbReference>
<dbReference type="AlphaFoldDB" id="A0A2Y9BVF0"/>
<protein>
    <submittedName>
        <fullName evidence="1">TIGR02569 family protein</fullName>
    </submittedName>
</protein>
<accession>A0A2Y9BVF0</accession>
<keyword evidence="2" id="KW-1185">Reference proteome</keyword>
<dbReference type="OrthoDB" id="4427130at2"/>